<protein>
    <submittedName>
        <fullName evidence="1">Uncharacterized protein</fullName>
    </submittedName>
</protein>
<comment type="caution">
    <text evidence="1">The sequence shown here is derived from an EMBL/GenBank/DDBJ whole genome shotgun (WGS) entry which is preliminary data.</text>
</comment>
<accession>A0A4R3NEF8</accession>
<keyword evidence="2" id="KW-1185">Reference proteome</keyword>
<sequence length="178" mass="19047">MAKHAPNTPPAANEDSYFPSSLTSSPVALLFSAMLARLEHFVAAEQEIDGVSDVFDPAYAKWLRDAEDALDHVTNALTVLQYLPVLSEGDDALLQFSAALMDIFGSETAPEASAARVKAVCLPDILHFNAVTSEGQQAQQLLSEGFSHLVSVQALALFHPNRFASDDRHVGDTAAIPA</sequence>
<dbReference type="EMBL" id="SMAR01000069">
    <property type="protein sequence ID" value="TCT27952.1"/>
    <property type="molecule type" value="Genomic_DNA"/>
</dbReference>
<evidence type="ECO:0000313" key="1">
    <source>
        <dbReference type="EMBL" id="TCT27952.1"/>
    </source>
</evidence>
<dbReference type="Proteomes" id="UP000295097">
    <property type="component" value="Unassembled WGS sequence"/>
</dbReference>
<dbReference type="RefSeq" id="WP_132314307.1">
    <property type="nucleotide sequence ID" value="NZ_SMAR01000069.1"/>
</dbReference>
<dbReference type="AlphaFoldDB" id="A0A4R3NEF8"/>
<name>A0A4R3NEF8_9HYPH</name>
<organism evidence="1 2">
    <name type="scientific">Martelella mediterranea</name>
    <dbReference type="NCBI Taxonomy" id="293089"/>
    <lineage>
        <taxon>Bacteria</taxon>
        <taxon>Pseudomonadati</taxon>
        <taxon>Pseudomonadota</taxon>
        <taxon>Alphaproteobacteria</taxon>
        <taxon>Hyphomicrobiales</taxon>
        <taxon>Aurantimonadaceae</taxon>
        <taxon>Martelella</taxon>
    </lineage>
</organism>
<gene>
    <name evidence="1" type="ORF">EDC90_10696</name>
</gene>
<dbReference type="OrthoDB" id="7915817at2"/>
<reference evidence="1 2" key="1">
    <citation type="submission" date="2019-03" db="EMBL/GenBank/DDBJ databases">
        <title>Freshwater and sediment microbial communities from various areas in North America, analyzing microbe dynamics in response to fracking.</title>
        <authorList>
            <person name="Lamendella R."/>
        </authorList>
    </citation>
    <scope>NUCLEOTIDE SEQUENCE [LARGE SCALE GENOMIC DNA]</scope>
    <source>
        <strain evidence="1 2">175.2</strain>
    </source>
</reference>
<evidence type="ECO:0000313" key="2">
    <source>
        <dbReference type="Proteomes" id="UP000295097"/>
    </source>
</evidence>
<proteinExistence type="predicted"/>